<feature type="compositionally biased region" description="Basic and acidic residues" evidence="7">
    <location>
        <begin position="154"/>
        <end position="163"/>
    </location>
</feature>
<dbReference type="GO" id="GO:0005524">
    <property type="term" value="F:ATP binding"/>
    <property type="evidence" value="ECO:0007669"/>
    <property type="project" value="UniProtKB-KW"/>
</dbReference>
<keyword evidence="5" id="KW-0067">ATP-binding</keyword>
<feature type="domain" description="AGC-kinase C-terminal" evidence="8">
    <location>
        <begin position="12"/>
        <end position="81"/>
    </location>
</feature>
<evidence type="ECO:0000259" key="8">
    <source>
        <dbReference type="PROSITE" id="PS51285"/>
    </source>
</evidence>
<dbReference type="InterPro" id="IPR000961">
    <property type="entry name" value="AGC-kinase_C"/>
</dbReference>
<evidence type="ECO:0000256" key="7">
    <source>
        <dbReference type="SAM" id="MobiDB-lite"/>
    </source>
</evidence>
<keyword evidence="2" id="KW-0808">Transferase</keyword>
<dbReference type="InterPro" id="IPR044926">
    <property type="entry name" value="RGS_subdomain_2"/>
</dbReference>
<dbReference type="Gene3D" id="1.10.510.10">
    <property type="entry name" value="Transferase(Phosphotransferase) domain 1"/>
    <property type="match status" value="1"/>
</dbReference>
<evidence type="ECO:0000256" key="2">
    <source>
        <dbReference type="ARBA" id="ARBA00022679"/>
    </source>
</evidence>
<evidence type="ECO:0000256" key="1">
    <source>
        <dbReference type="ARBA" id="ARBA00022527"/>
    </source>
</evidence>
<evidence type="ECO:0000256" key="5">
    <source>
        <dbReference type="ARBA" id="ARBA00022840"/>
    </source>
</evidence>
<evidence type="ECO:0000256" key="3">
    <source>
        <dbReference type="ARBA" id="ARBA00022741"/>
    </source>
</evidence>
<feature type="coiled-coil region" evidence="6">
    <location>
        <begin position="72"/>
        <end position="118"/>
    </location>
</feature>
<protein>
    <recommendedName>
        <fullName evidence="8">AGC-kinase C-terminal domain-containing protein</fullName>
    </recommendedName>
</protein>
<evidence type="ECO:0000256" key="4">
    <source>
        <dbReference type="ARBA" id="ARBA00022777"/>
    </source>
</evidence>
<feature type="non-terminal residue" evidence="9">
    <location>
        <position position="1"/>
    </location>
</feature>
<sequence length="163" mass="18552">AKTTVKEHSFFKDINWEDVEQGLLQPPFFPEVGDSFAADNKNFGHFQESVDDHAPYVPPENGQDCFSQWEEHTDLREEALQLAKELAEKRLRDKQLAKEFEAQELQRLEELHRRKAEELPAADRLQVDVKLAAAPTLLDSKPAAGLKTRVAGPETEKPCCELQ</sequence>
<dbReference type="Proteomes" id="UP000626109">
    <property type="component" value="Unassembled WGS sequence"/>
</dbReference>
<feature type="region of interest" description="Disordered" evidence="7">
    <location>
        <begin position="142"/>
        <end position="163"/>
    </location>
</feature>
<evidence type="ECO:0000256" key="6">
    <source>
        <dbReference type="SAM" id="Coils"/>
    </source>
</evidence>
<keyword evidence="1" id="KW-0723">Serine/threonine-protein kinase</keyword>
<accession>A0A813KV96</accession>
<organism evidence="9 10">
    <name type="scientific">Polarella glacialis</name>
    <name type="common">Dinoflagellate</name>
    <dbReference type="NCBI Taxonomy" id="89957"/>
    <lineage>
        <taxon>Eukaryota</taxon>
        <taxon>Sar</taxon>
        <taxon>Alveolata</taxon>
        <taxon>Dinophyceae</taxon>
        <taxon>Suessiales</taxon>
        <taxon>Suessiaceae</taxon>
        <taxon>Polarella</taxon>
    </lineage>
</organism>
<dbReference type="AlphaFoldDB" id="A0A813KV96"/>
<keyword evidence="4" id="KW-0418">Kinase</keyword>
<name>A0A813KV96_POLGL</name>
<reference evidence="9" key="1">
    <citation type="submission" date="2021-02" db="EMBL/GenBank/DDBJ databases">
        <authorList>
            <person name="Dougan E. K."/>
            <person name="Rhodes N."/>
            <person name="Thang M."/>
            <person name="Chan C."/>
        </authorList>
    </citation>
    <scope>NUCLEOTIDE SEQUENCE</scope>
</reference>
<dbReference type="Gene3D" id="1.10.167.10">
    <property type="entry name" value="Regulator of G-protein Signalling 4, domain 2"/>
    <property type="match status" value="1"/>
</dbReference>
<evidence type="ECO:0000313" key="10">
    <source>
        <dbReference type="Proteomes" id="UP000626109"/>
    </source>
</evidence>
<dbReference type="EMBL" id="CAJNNW010031811">
    <property type="protein sequence ID" value="CAE8709170.1"/>
    <property type="molecule type" value="Genomic_DNA"/>
</dbReference>
<dbReference type="PROSITE" id="PS51285">
    <property type="entry name" value="AGC_KINASE_CTER"/>
    <property type="match status" value="1"/>
</dbReference>
<proteinExistence type="predicted"/>
<comment type="caution">
    <text evidence="9">The sequence shown here is derived from an EMBL/GenBank/DDBJ whole genome shotgun (WGS) entry which is preliminary data.</text>
</comment>
<keyword evidence="3" id="KW-0547">Nucleotide-binding</keyword>
<gene>
    <name evidence="9" type="ORF">PGLA2088_LOCUS35310</name>
</gene>
<dbReference type="GO" id="GO:0004674">
    <property type="term" value="F:protein serine/threonine kinase activity"/>
    <property type="evidence" value="ECO:0007669"/>
    <property type="project" value="UniProtKB-KW"/>
</dbReference>
<keyword evidence="6" id="KW-0175">Coiled coil</keyword>
<evidence type="ECO:0000313" key="9">
    <source>
        <dbReference type="EMBL" id="CAE8709170.1"/>
    </source>
</evidence>